<reference evidence="4 5" key="1">
    <citation type="journal article" date="2016" name="Int. J. Syst. Evol. Microbiol.">
        <title>Polaribacter haliotis sp. nov., isolated from the gut of abalone Haliotis discus hannai.</title>
        <authorList>
            <person name="Kim Y.O."/>
            <person name="Park I.S."/>
            <person name="Park S."/>
            <person name="Nam B.H."/>
            <person name="Park J.M."/>
            <person name="Kim D.G."/>
            <person name="Yoon J.H."/>
        </authorList>
    </citation>
    <scope>NUCLEOTIDE SEQUENCE [LARGE SCALE GENOMIC DNA]</scope>
    <source>
        <strain evidence="4 5">KCTC 52418</strain>
    </source>
</reference>
<keyword evidence="5" id="KW-1185">Reference proteome</keyword>
<evidence type="ECO:0000313" key="5">
    <source>
        <dbReference type="Proteomes" id="UP000516764"/>
    </source>
</evidence>
<feature type="transmembrane region" description="Helical" evidence="2">
    <location>
        <begin position="292"/>
        <end position="309"/>
    </location>
</feature>
<dbReference type="RefSeq" id="WP_088354285.1">
    <property type="nucleotide sequence ID" value="NZ_CP061813.1"/>
</dbReference>
<evidence type="ECO:0000313" key="4">
    <source>
        <dbReference type="EMBL" id="QOD60658.1"/>
    </source>
</evidence>
<dbReference type="OrthoDB" id="1414895at2"/>
<feature type="transmembrane region" description="Helical" evidence="2">
    <location>
        <begin position="39"/>
        <end position="59"/>
    </location>
</feature>
<dbReference type="InterPro" id="IPR009628">
    <property type="entry name" value="Phage_tape_measure_N"/>
</dbReference>
<keyword evidence="2" id="KW-1133">Transmembrane helix</keyword>
<keyword evidence="1" id="KW-0175">Coiled coil</keyword>
<dbReference type="Pfam" id="PF06791">
    <property type="entry name" value="TMP_2"/>
    <property type="match status" value="1"/>
</dbReference>
<dbReference type="AlphaFoldDB" id="A0A7L8AF71"/>
<keyword evidence="2" id="KW-0812">Transmembrane</keyword>
<name>A0A7L8AF71_9FLAO</name>
<feature type="transmembrane region" description="Helical" evidence="2">
    <location>
        <begin position="316"/>
        <end position="341"/>
    </location>
</feature>
<evidence type="ECO:0000256" key="2">
    <source>
        <dbReference type="SAM" id="Phobius"/>
    </source>
</evidence>
<protein>
    <submittedName>
        <fullName evidence="4">Phage tail tape measure protein</fullName>
    </submittedName>
</protein>
<accession>A0A7L8AF71</accession>
<gene>
    <name evidence="4" type="ORF">H9I45_15160</name>
</gene>
<dbReference type="KEGG" id="phal:H9I45_15160"/>
<feature type="transmembrane region" description="Helical" evidence="2">
    <location>
        <begin position="267"/>
        <end position="286"/>
    </location>
</feature>
<feature type="domain" description="Bacteriophage tail tape measure N-terminal" evidence="3">
    <location>
        <begin position="28"/>
        <end position="181"/>
    </location>
</feature>
<feature type="coiled-coil region" evidence="1">
    <location>
        <begin position="436"/>
        <end position="475"/>
    </location>
</feature>
<proteinExistence type="predicted"/>
<evidence type="ECO:0000259" key="3">
    <source>
        <dbReference type="Pfam" id="PF06791"/>
    </source>
</evidence>
<sequence>MAGLASINIKFSADLKQFSTKMQSATRSMKKMGKQMQSIGAGLSVGVTAPFVAFGAIALKNWDKQEQAIAQVNAGLQSTGGLVGYTSEELQKMASELQNNSLFGDEEILENATAQLLTFTNIAGDQFARTQQAAIDLSTRLGGDLKSASIQLGKALNDPVANLSALSRSGIQFTKDQKETINSLVSTNRLADAQTIILDELAKQYGGAGEAAAKAGLGGFKQLQNTIGDVTEEFGSIIAEAILPFVGKIKEVVASFQALSPETKKNIVIFGSFAASLGPLLVALGFLMTTVIPGLITAFGGLKIALIALQGGFIKFTAIIAANPFGALAVAVTAIASYFLFFNNETDKTIKKQTLLSQINDTAAKSIANEKAKLAELLFIAKDESIVKSARIKAVKELNNLSPKYLGNLTLEKINTDSARVAIELYNNELLKTAKYKAAQTKLQEIASKIIDLELAKEKQSVAFAKAKLAEEKLNGLTVAQKNKLLEITNKNQELGNILSNTELKTLKDQEAQLLKIIAANQTISKVKKETTPEVSKGIKKQTAISDGLKPLGVSLDLANPLEQEAEKLNTVLGGMKSGFIDFSLQTSEIISQTASNALAGFGSMIAGLANGSLTMGDVAGGLMKTIGDLAIQLGKAAIEIGVGMLAIQAAFTNPFTAIAAGIALVAIGSLISTSASITSGEGSYAGAFADGGVIGGNSFSGDKLFARVNSGEMILNQRQQGVLGGLIGGGSQEVNVVLQPSIDFVGDKFRVMLNRVDKRKNRTT</sequence>
<dbReference type="Proteomes" id="UP000516764">
    <property type="component" value="Chromosome"/>
</dbReference>
<evidence type="ECO:0000256" key="1">
    <source>
        <dbReference type="SAM" id="Coils"/>
    </source>
</evidence>
<keyword evidence="2" id="KW-0472">Membrane</keyword>
<organism evidence="4 5">
    <name type="scientific">Polaribacter haliotis</name>
    <dbReference type="NCBI Taxonomy" id="1888915"/>
    <lineage>
        <taxon>Bacteria</taxon>
        <taxon>Pseudomonadati</taxon>
        <taxon>Bacteroidota</taxon>
        <taxon>Flavobacteriia</taxon>
        <taxon>Flavobacteriales</taxon>
        <taxon>Flavobacteriaceae</taxon>
    </lineage>
</organism>
<dbReference type="EMBL" id="CP061813">
    <property type="protein sequence ID" value="QOD60658.1"/>
    <property type="molecule type" value="Genomic_DNA"/>
</dbReference>